<reference evidence="6" key="1">
    <citation type="submission" date="2025-08" db="UniProtKB">
        <authorList>
            <consortium name="RefSeq"/>
        </authorList>
    </citation>
    <scope>IDENTIFICATION</scope>
    <source>
        <tissue evidence="6">Sperm</tissue>
    </source>
</reference>
<evidence type="ECO:0000256" key="1">
    <source>
        <dbReference type="ARBA" id="ARBA00022574"/>
    </source>
</evidence>
<dbReference type="Gene3D" id="2.130.10.10">
    <property type="entry name" value="YVTN repeat-like/Quinoprotein amine dehydrogenase"/>
    <property type="match status" value="1"/>
</dbReference>
<accession>A0AAJ7TMD6</accession>
<dbReference type="Proteomes" id="UP001318040">
    <property type="component" value="Chromosome 33"/>
</dbReference>
<dbReference type="PROSITE" id="PS50082">
    <property type="entry name" value="WD_REPEATS_2"/>
    <property type="match status" value="1"/>
</dbReference>
<protein>
    <submittedName>
        <fullName evidence="6">DDB1- and CUL4-associated factor 4 isoform X1</fullName>
    </submittedName>
</protein>
<sequence length="532" mass="59511">MDRSRSCGGLKCGYPHLQGVSAAWKSRPQTLSRGSRNLPRVEASSASSGVSKMSGRWRGGRKRGHWVAPEPGHRRMRHRHRQSEAHGEGTSSAAAVSQVAQTENTSDAPELPGFYFDREKNRYFRLLPGHNNCNPLTTESICTREKERQRLQLLKQDESTNRVPQNGVPVTRVLNERRAGFHSTRSYSRLMHELKLVAMQRRVVHSVSGDFGLMEVDSKSERIFALYNEHTHYKYGLFDLSCREGKLHTKIYGVLKASPCKLNSMSWASFNGKDSHILIARNEVAVGDGAMHASVELVPVSYFTEEGTGVDAIFNFTILTFSCVYGRHPQHNHCFSAGCSGKAVVTDVVTGHQQTIHTHSDVLAQCFAEQSPLLYCGCRSGKVWRADLRDRTGPNSSRRRRSLLRHESAIVALRTLADENYLLASDMAGKIKLWDVRTQRTVLEYHGHRNEHAILPLHVSDDENFIVAVGQDNSTRFWRLRDGLLLRTIPSAVPVSCTKAALSVALMPSLSRPHGAPGLLVAAGHRLFHYCY</sequence>
<dbReference type="InterPro" id="IPR001680">
    <property type="entry name" value="WD40_rpt"/>
</dbReference>
<dbReference type="SUPFAM" id="SSF50978">
    <property type="entry name" value="WD40 repeat-like"/>
    <property type="match status" value="1"/>
</dbReference>
<keyword evidence="1 3" id="KW-0853">WD repeat</keyword>
<dbReference type="Pfam" id="PF23761">
    <property type="entry name" value="Beta-prop_DCAF4"/>
    <property type="match status" value="1"/>
</dbReference>
<dbReference type="SMART" id="SM00320">
    <property type="entry name" value="WD40"/>
    <property type="match status" value="2"/>
</dbReference>
<dbReference type="InterPro" id="IPR052254">
    <property type="entry name" value="CUL4-DDB1_E3_ligase_receptor"/>
</dbReference>
<name>A0AAJ7TMD6_PETMA</name>
<feature type="compositionally biased region" description="Low complexity" evidence="4">
    <location>
        <begin position="43"/>
        <end position="56"/>
    </location>
</feature>
<evidence type="ECO:0000313" key="6">
    <source>
        <dbReference type="RefSeq" id="XP_032820648.1"/>
    </source>
</evidence>
<feature type="compositionally biased region" description="Low complexity" evidence="4">
    <location>
        <begin position="91"/>
        <end position="101"/>
    </location>
</feature>
<dbReference type="GO" id="GO:0080008">
    <property type="term" value="C:Cul4-RING E3 ubiquitin ligase complex"/>
    <property type="evidence" value="ECO:0007669"/>
    <property type="project" value="TreeGrafter"/>
</dbReference>
<evidence type="ECO:0000313" key="5">
    <source>
        <dbReference type="Proteomes" id="UP001318040"/>
    </source>
</evidence>
<dbReference type="InterPro" id="IPR036322">
    <property type="entry name" value="WD40_repeat_dom_sf"/>
</dbReference>
<keyword evidence="2" id="KW-0677">Repeat</keyword>
<dbReference type="GeneID" id="116948265"/>
<dbReference type="PANTHER" id="PTHR44472:SF1">
    <property type="entry name" value="DDB1 AND CUL4 ASSOCIATED FACTOR 4"/>
    <property type="match status" value="1"/>
</dbReference>
<dbReference type="InterPro" id="IPR015943">
    <property type="entry name" value="WD40/YVTN_repeat-like_dom_sf"/>
</dbReference>
<gene>
    <name evidence="6" type="primary">DCAF4</name>
</gene>
<evidence type="ECO:0000256" key="2">
    <source>
        <dbReference type="ARBA" id="ARBA00022737"/>
    </source>
</evidence>
<dbReference type="KEGG" id="pmrn:116948265"/>
<organism evidence="5 6">
    <name type="scientific">Petromyzon marinus</name>
    <name type="common">Sea lamprey</name>
    <dbReference type="NCBI Taxonomy" id="7757"/>
    <lineage>
        <taxon>Eukaryota</taxon>
        <taxon>Metazoa</taxon>
        <taxon>Chordata</taxon>
        <taxon>Craniata</taxon>
        <taxon>Vertebrata</taxon>
        <taxon>Cyclostomata</taxon>
        <taxon>Hyperoartia</taxon>
        <taxon>Petromyzontiformes</taxon>
        <taxon>Petromyzontidae</taxon>
        <taxon>Petromyzon</taxon>
    </lineage>
</organism>
<evidence type="ECO:0000256" key="4">
    <source>
        <dbReference type="SAM" id="MobiDB-lite"/>
    </source>
</evidence>
<dbReference type="CTD" id="26094"/>
<feature type="region of interest" description="Disordered" evidence="4">
    <location>
        <begin position="18"/>
        <end position="112"/>
    </location>
</feature>
<keyword evidence="5" id="KW-1185">Reference proteome</keyword>
<evidence type="ECO:0000256" key="3">
    <source>
        <dbReference type="PROSITE-ProRule" id="PRU00221"/>
    </source>
</evidence>
<proteinExistence type="predicted"/>
<dbReference type="AlphaFoldDB" id="A0AAJ7TMD6"/>
<feature type="repeat" description="WD" evidence="3">
    <location>
        <begin position="403"/>
        <end position="444"/>
    </location>
</feature>
<dbReference type="RefSeq" id="XP_032820648.1">
    <property type="nucleotide sequence ID" value="XM_032964757.1"/>
</dbReference>
<dbReference type="PANTHER" id="PTHR44472">
    <property type="entry name" value="DDB1- AND CUL4-ASSOCIATED FACTOR 4-RELATED"/>
    <property type="match status" value="1"/>
</dbReference>